<dbReference type="InterPro" id="IPR013595">
    <property type="entry name" value="Pept_S33_TAP-like_C"/>
</dbReference>
<feature type="signal peptide" evidence="5">
    <location>
        <begin position="1"/>
        <end position="21"/>
    </location>
</feature>
<sequence length="536" mass="56520">MNCRALVGVVLTALVAAGCQADPDENDGQQVDPPDDSTPAPDATEGVDAGLAQYYTQTLNWEDCDEEFQCTTATVPVDYDEPDGDTIELSVLRAPATSEDRMGSLLVNPGGPGASGVEYARVAGAVATEQVREHYDIVGFDPRGVGESQPIDCLDDAELDEFVASDMSPDDESEISEMRESVQDFAEGCKARSGDLLPHVGTDDVARDLDILRAALGDERLNYLGKSYGTYIGAIYADLFPDRVGRMVLDGAMDPTLSSKEMALGQVRGFERALSAFLDWCVEQDNCAAGSTESGARQTIRGFFQQVDEEPLPTSDENRPLTESLAFYGVILPLYLTAAEGYPALNEALAAALNEGDGQPLLTFADIYLERNSSGEYKSNQNEAIVAVNCVDHPSGGTIEDAQASVSEFRKVSPIFGPSMAWNGVGCGTLLSNGDNGEDSDNGEGSDGGEPTAAADIAPTTADGAAPILVVGTTGDPATPYEWAQSLADQLSSGVLLTYEASVHTAYLSGSDCIDKAVDAYLLNGTAPEQGKRCAS</sequence>
<evidence type="ECO:0000256" key="2">
    <source>
        <dbReference type="ARBA" id="ARBA00022729"/>
    </source>
</evidence>
<evidence type="ECO:0000256" key="4">
    <source>
        <dbReference type="SAM" id="MobiDB-lite"/>
    </source>
</evidence>
<dbReference type="PANTHER" id="PTHR43248:SF29">
    <property type="entry name" value="TRIPEPTIDYL AMINOPEPTIDASE"/>
    <property type="match status" value="1"/>
</dbReference>
<name>A0A2P8E7M1_9ACTN</name>
<dbReference type="Proteomes" id="UP000243528">
    <property type="component" value="Unassembled WGS sequence"/>
</dbReference>
<accession>A0A2P8E7M1</accession>
<dbReference type="EMBL" id="PYGE01000004">
    <property type="protein sequence ID" value="PSL05459.1"/>
    <property type="molecule type" value="Genomic_DNA"/>
</dbReference>
<evidence type="ECO:0000256" key="3">
    <source>
        <dbReference type="ARBA" id="ARBA00022801"/>
    </source>
</evidence>
<dbReference type="PANTHER" id="PTHR43248">
    <property type="entry name" value="2-SUCCINYL-6-HYDROXY-2,4-CYCLOHEXADIENE-1-CARBOXYLATE SYNTHASE"/>
    <property type="match status" value="1"/>
</dbReference>
<feature type="domain" description="AB hydrolase-1" evidence="6">
    <location>
        <begin position="105"/>
        <end position="298"/>
    </location>
</feature>
<evidence type="ECO:0000259" key="7">
    <source>
        <dbReference type="Pfam" id="PF08386"/>
    </source>
</evidence>
<dbReference type="InterPro" id="IPR051601">
    <property type="entry name" value="Serine_prot/Carboxylest_S33"/>
</dbReference>
<dbReference type="InterPro" id="IPR000073">
    <property type="entry name" value="AB_hydrolase_1"/>
</dbReference>
<feature type="region of interest" description="Disordered" evidence="4">
    <location>
        <begin position="431"/>
        <end position="455"/>
    </location>
</feature>
<dbReference type="Gene3D" id="3.40.50.1820">
    <property type="entry name" value="alpha/beta hydrolase"/>
    <property type="match status" value="1"/>
</dbReference>
<dbReference type="AlphaFoldDB" id="A0A2P8E7M1"/>
<dbReference type="RefSeq" id="WP_106536684.1">
    <property type="nucleotide sequence ID" value="NZ_ML142899.1"/>
</dbReference>
<feature type="chain" id="PRO_5015126355" evidence="5">
    <location>
        <begin position="22"/>
        <end position="536"/>
    </location>
</feature>
<evidence type="ECO:0000256" key="5">
    <source>
        <dbReference type="SAM" id="SignalP"/>
    </source>
</evidence>
<dbReference type="GO" id="GO:0016787">
    <property type="term" value="F:hydrolase activity"/>
    <property type="evidence" value="ECO:0007669"/>
    <property type="project" value="UniProtKB-KW"/>
</dbReference>
<keyword evidence="2 5" id="KW-0732">Signal</keyword>
<keyword evidence="9" id="KW-1185">Reference proteome</keyword>
<dbReference type="PROSITE" id="PS51257">
    <property type="entry name" value="PROKAR_LIPOPROTEIN"/>
    <property type="match status" value="1"/>
</dbReference>
<dbReference type="Pfam" id="PF00561">
    <property type="entry name" value="Abhydrolase_1"/>
    <property type="match status" value="1"/>
</dbReference>
<keyword evidence="3 8" id="KW-0378">Hydrolase</keyword>
<comment type="caution">
    <text evidence="8">The sequence shown here is derived from an EMBL/GenBank/DDBJ whole genome shotgun (WGS) entry which is preliminary data.</text>
</comment>
<dbReference type="OrthoDB" id="3252468at2"/>
<evidence type="ECO:0000313" key="8">
    <source>
        <dbReference type="EMBL" id="PSL05459.1"/>
    </source>
</evidence>
<proteinExistence type="inferred from homology"/>
<evidence type="ECO:0000259" key="6">
    <source>
        <dbReference type="Pfam" id="PF00561"/>
    </source>
</evidence>
<feature type="domain" description="Peptidase S33 tripeptidyl aminopeptidase-like C-terminal" evidence="7">
    <location>
        <begin position="458"/>
        <end position="534"/>
    </location>
</feature>
<dbReference type="InterPro" id="IPR029058">
    <property type="entry name" value="AB_hydrolase_fold"/>
</dbReference>
<dbReference type="SUPFAM" id="SSF53474">
    <property type="entry name" value="alpha/beta-Hydrolases"/>
    <property type="match status" value="1"/>
</dbReference>
<organism evidence="8 9">
    <name type="scientific">Haloactinopolyspora alba</name>
    <dbReference type="NCBI Taxonomy" id="648780"/>
    <lineage>
        <taxon>Bacteria</taxon>
        <taxon>Bacillati</taxon>
        <taxon>Actinomycetota</taxon>
        <taxon>Actinomycetes</taxon>
        <taxon>Jiangellales</taxon>
        <taxon>Jiangellaceae</taxon>
        <taxon>Haloactinopolyspora</taxon>
    </lineage>
</organism>
<feature type="region of interest" description="Disordered" evidence="4">
    <location>
        <begin position="21"/>
        <end position="45"/>
    </location>
</feature>
<evidence type="ECO:0000313" key="9">
    <source>
        <dbReference type="Proteomes" id="UP000243528"/>
    </source>
</evidence>
<gene>
    <name evidence="8" type="ORF">CLV30_104330</name>
</gene>
<comment type="similarity">
    <text evidence="1">Belongs to the peptidase S33 family.</text>
</comment>
<protein>
    <submittedName>
        <fullName evidence="8">Alpha/beta hydrolase family protein</fullName>
    </submittedName>
</protein>
<reference evidence="8 9" key="1">
    <citation type="submission" date="2018-03" db="EMBL/GenBank/DDBJ databases">
        <title>Genomic Encyclopedia of Archaeal and Bacterial Type Strains, Phase II (KMG-II): from individual species to whole genera.</title>
        <authorList>
            <person name="Goeker M."/>
        </authorList>
    </citation>
    <scope>NUCLEOTIDE SEQUENCE [LARGE SCALE GENOMIC DNA]</scope>
    <source>
        <strain evidence="8 9">DSM 45211</strain>
    </source>
</reference>
<evidence type="ECO:0000256" key="1">
    <source>
        <dbReference type="ARBA" id="ARBA00010088"/>
    </source>
</evidence>
<dbReference type="Pfam" id="PF08386">
    <property type="entry name" value="Abhydrolase_4"/>
    <property type="match status" value="1"/>
</dbReference>